<dbReference type="InterPro" id="IPR055706">
    <property type="entry name" value="Slg1/2_DUF7282"/>
</dbReference>
<organism evidence="4 5">
    <name type="scientific">Microlunatus capsulatus</name>
    <dbReference type="NCBI Taxonomy" id="99117"/>
    <lineage>
        <taxon>Bacteria</taxon>
        <taxon>Bacillati</taxon>
        <taxon>Actinomycetota</taxon>
        <taxon>Actinomycetes</taxon>
        <taxon>Propionibacteriales</taxon>
        <taxon>Propionibacteriaceae</taxon>
        <taxon>Microlunatus</taxon>
    </lineage>
</organism>
<protein>
    <recommendedName>
        <fullName evidence="3">DUF7282 domain-containing protein</fullName>
    </recommendedName>
</protein>
<evidence type="ECO:0000313" key="4">
    <source>
        <dbReference type="EMBL" id="MBP2418127.1"/>
    </source>
</evidence>
<comment type="caution">
    <text evidence="4">The sequence shown here is derived from an EMBL/GenBank/DDBJ whole genome shotgun (WGS) entry which is preliminary data.</text>
</comment>
<accession>A0ABS4ZAP6</accession>
<dbReference type="Proteomes" id="UP000758168">
    <property type="component" value="Unassembled WGS sequence"/>
</dbReference>
<feature type="region of interest" description="Disordered" evidence="1">
    <location>
        <begin position="29"/>
        <end position="110"/>
    </location>
</feature>
<dbReference type="PROSITE" id="PS51257">
    <property type="entry name" value="PROKAR_LIPOPROTEIN"/>
    <property type="match status" value="1"/>
</dbReference>
<feature type="signal peptide" evidence="2">
    <location>
        <begin position="1"/>
        <end position="22"/>
    </location>
</feature>
<evidence type="ECO:0000313" key="5">
    <source>
        <dbReference type="Proteomes" id="UP000758168"/>
    </source>
</evidence>
<evidence type="ECO:0000259" key="3">
    <source>
        <dbReference type="Pfam" id="PF23951"/>
    </source>
</evidence>
<evidence type="ECO:0000256" key="1">
    <source>
        <dbReference type="SAM" id="MobiDB-lite"/>
    </source>
</evidence>
<reference evidence="4 5" key="1">
    <citation type="submission" date="2021-03" db="EMBL/GenBank/DDBJ databases">
        <title>Sequencing the genomes of 1000 actinobacteria strains.</title>
        <authorList>
            <person name="Klenk H.-P."/>
        </authorList>
    </citation>
    <scope>NUCLEOTIDE SEQUENCE [LARGE SCALE GENOMIC DNA]</scope>
    <source>
        <strain evidence="4 5">DSM 12936</strain>
    </source>
</reference>
<evidence type="ECO:0000256" key="2">
    <source>
        <dbReference type="SAM" id="SignalP"/>
    </source>
</evidence>
<feature type="domain" description="DUF7282" evidence="3">
    <location>
        <begin position="88"/>
        <end position="170"/>
    </location>
</feature>
<dbReference type="Pfam" id="PF23951">
    <property type="entry name" value="DUF7282"/>
    <property type="match status" value="1"/>
</dbReference>
<sequence length="178" mass="17468">MTSLTSRVPLLLGTAAAALVLAACGANEVGEPEGAGSETPLSPVVTAQPSPSSTGSATTSTSPSADPSASTSGGPSAGEASSGTGDELEVEDQSGDGRTVAVATASTPDGNGFVAVYRGDQLLGSAPLGPGPLTVTLDTPVPATGELQVVLFADDGDTRFDAAKDTRLDDENLDYTLS</sequence>
<proteinExistence type="predicted"/>
<feature type="compositionally biased region" description="Low complexity" evidence="1">
    <location>
        <begin position="49"/>
        <end position="85"/>
    </location>
</feature>
<name>A0ABS4ZAP6_9ACTN</name>
<gene>
    <name evidence="4" type="ORF">JOF54_003049</name>
</gene>
<keyword evidence="5" id="KW-1185">Reference proteome</keyword>
<dbReference type="EMBL" id="JAGIOB010000001">
    <property type="protein sequence ID" value="MBP2418127.1"/>
    <property type="molecule type" value="Genomic_DNA"/>
</dbReference>
<feature type="chain" id="PRO_5045956480" description="DUF7282 domain-containing protein" evidence="2">
    <location>
        <begin position="23"/>
        <end position="178"/>
    </location>
</feature>
<keyword evidence="2" id="KW-0732">Signal</keyword>
<dbReference type="RefSeq" id="WP_210057389.1">
    <property type="nucleotide sequence ID" value="NZ_BAAAMH010000010.1"/>
</dbReference>